<keyword evidence="1" id="KW-0233">DNA recombination</keyword>
<keyword evidence="1" id="KW-0539">Nucleus</keyword>
<gene>
    <name evidence="3" type="ORF">THAOC_25033</name>
</gene>
<comment type="subunit">
    <text evidence="1">Component of the Smc5-Smc6 complex.</text>
</comment>
<dbReference type="GO" id="GO:0006281">
    <property type="term" value="P:DNA repair"/>
    <property type="evidence" value="ECO:0007669"/>
    <property type="project" value="UniProtKB-UniRule"/>
</dbReference>
<comment type="catalytic activity">
    <reaction evidence="1">
        <text>S-ubiquitinyl-[E2 ubiquitin-conjugating enzyme]-L-cysteine + [acceptor protein]-L-lysine = [E2 ubiquitin-conjugating enzyme]-L-cysteine + N(6)-ubiquitinyl-[acceptor protein]-L-lysine.</text>
        <dbReference type="EC" id="2.3.2.27"/>
    </reaction>
</comment>
<dbReference type="AlphaFoldDB" id="K0S946"/>
<evidence type="ECO:0000313" key="3">
    <source>
        <dbReference type="EMBL" id="EJK55252.1"/>
    </source>
</evidence>
<dbReference type="GO" id="GO:0005634">
    <property type="term" value="C:nucleus"/>
    <property type="evidence" value="ECO:0007669"/>
    <property type="project" value="UniProtKB-SubCell"/>
</dbReference>
<dbReference type="OMA" id="PHEMAYF"/>
<protein>
    <recommendedName>
        <fullName evidence="1">Non-structural maintenance of chromosomes element 1 homolog</fullName>
        <ecNumber evidence="1">2.3.2.27</ecNumber>
    </recommendedName>
</protein>
<keyword evidence="1" id="KW-0863">Zinc-finger</keyword>
<comment type="subcellular location">
    <subcellularLocation>
        <location evidence="1">Nucleus</location>
    </subcellularLocation>
</comment>
<organism evidence="3 4">
    <name type="scientific">Thalassiosira oceanica</name>
    <name type="common">Marine diatom</name>
    <dbReference type="NCBI Taxonomy" id="159749"/>
    <lineage>
        <taxon>Eukaryota</taxon>
        <taxon>Sar</taxon>
        <taxon>Stramenopiles</taxon>
        <taxon>Ochrophyta</taxon>
        <taxon>Bacillariophyta</taxon>
        <taxon>Coscinodiscophyceae</taxon>
        <taxon>Thalassiosirophycidae</taxon>
        <taxon>Thalassiosirales</taxon>
        <taxon>Thalassiosiraceae</taxon>
        <taxon>Thalassiosira</taxon>
    </lineage>
</organism>
<accession>K0S946</accession>
<keyword evidence="1" id="KW-0479">Metal-binding</keyword>
<dbReference type="GO" id="GO:0030915">
    <property type="term" value="C:Smc5-Smc6 complex"/>
    <property type="evidence" value="ECO:0007669"/>
    <property type="project" value="UniProtKB-UniRule"/>
</dbReference>
<reference evidence="3 4" key="1">
    <citation type="journal article" date="2012" name="Genome Biol.">
        <title>Genome and low-iron response of an oceanic diatom adapted to chronic iron limitation.</title>
        <authorList>
            <person name="Lommer M."/>
            <person name="Specht M."/>
            <person name="Roy A.S."/>
            <person name="Kraemer L."/>
            <person name="Andreson R."/>
            <person name="Gutowska M.A."/>
            <person name="Wolf J."/>
            <person name="Bergner S.V."/>
            <person name="Schilhabel M.B."/>
            <person name="Klostermeier U.C."/>
            <person name="Beiko R.G."/>
            <person name="Rosenstiel P."/>
            <person name="Hippler M."/>
            <person name="Laroche J."/>
        </authorList>
    </citation>
    <scope>NUCLEOTIDE SEQUENCE [LARGE SCALE GENOMIC DNA]</scope>
    <source>
        <strain evidence="3 4">CCMP1005</strain>
    </source>
</reference>
<dbReference type="OrthoDB" id="10454214at2759"/>
<dbReference type="InterPro" id="IPR011513">
    <property type="entry name" value="Nse1"/>
</dbReference>
<dbReference type="eggNOG" id="ENOG502T6JM">
    <property type="taxonomic scope" value="Eukaryota"/>
</dbReference>
<dbReference type="EMBL" id="AGNL01034478">
    <property type="protein sequence ID" value="EJK55252.1"/>
    <property type="molecule type" value="Genomic_DNA"/>
</dbReference>
<dbReference type="EC" id="2.3.2.27" evidence="1"/>
<comment type="caution">
    <text evidence="3">The sequence shown here is derived from an EMBL/GenBank/DDBJ whole genome shotgun (WGS) entry which is preliminary data.</text>
</comment>
<keyword evidence="1" id="KW-0227">DNA damage</keyword>
<evidence type="ECO:0000256" key="2">
    <source>
        <dbReference type="SAM" id="MobiDB-lite"/>
    </source>
</evidence>
<sequence length="300" mass="32633">MAPTTITPLSNSQKLFLQRLLVAHTLTDGDLKKLYRSIRKTFSDVDVPGGDGGEDGTASGRDEAYMGTDLGHCLGLINDSLMPAFNLEIATVALPPPYDPEHAGGEPSDDDPPSARRRLVKYHSVVNRANDGVAKSYAAGPSRAGPHEMAYFRLVLERLVERGADGGGDGGSSQQQFVVGCPGSMKRMDLINLRTDLEGAHENKLGISETQAALDMLEGEKWLVQVKPPGEDSDDDDEDDDEDAGSRRKRKRSSAGDRRKSLKGTYYGIGPRTFMELGDFLKKSGFPEERMPQTILHSAK</sequence>
<dbReference type="GO" id="GO:0008270">
    <property type="term" value="F:zinc ion binding"/>
    <property type="evidence" value="ECO:0007669"/>
    <property type="project" value="UniProtKB-KW"/>
</dbReference>
<dbReference type="Proteomes" id="UP000266841">
    <property type="component" value="Unassembled WGS sequence"/>
</dbReference>
<proteinExistence type="inferred from homology"/>
<evidence type="ECO:0000313" key="4">
    <source>
        <dbReference type="Proteomes" id="UP000266841"/>
    </source>
</evidence>
<keyword evidence="1" id="KW-0833">Ubl conjugation pathway</keyword>
<feature type="region of interest" description="Disordered" evidence="2">
    <location>
        <begin position="96"/>
        <end position="115"/>
    </location>
</feature>
<keyword evidence="1" id="KW-0234">DNA repair</keyword>
<keyword evidence="1" id="KW-0808">Transferase</keyword>
<dbReference type="GO" id="GO:0061630">
    <property type="term" value="F:ubiquitin protein ligase activity"/>
    <property type="evidence" value="ECO:0007669"/>
    <property type="project" value="UniProtKB-EC"/>
</dbReference>
<comment type="similarity">
    <text evidence="1">Belongs to the NSE1 family.</text>
</comment>
<keyword evidence="4" id="KW-1185">Reference proteome</keyword>
<feature type="region of interest" description="Disordered" evidence="2">
    <location>
        <begin position="226"/>
        <end position="270"/>
    </location>
</feature>
<evidence type="ECO:0000256" key="1">
    <source>
        <dbReference type="RuleBase" id="RU368018"/>
    </source>
</evidence>
<dbReference type="Pfam" id="PF07574">
    <property type="entry name" value="SMC_Nse1"/>
    <property type="match status" value="1"/>
</dbReference>
<dbReference type="GO" id="GO:0006310">
    <property type="term" value="P:DNA recombination"/>
    <property type="evidence" value="ECO:0007669"/>
    <property type="project" value="UniProtKB-KW"/>
</dbReference>
<name>K0S946_THAOC</name>
<feature type="compositionally biased region" description="Acidic residues" evidence="2">
    <location>
        <begin position="231"/>
        <end position="243"/>
    </location>
</feature>
<keyword evidence="1" id="KW-0862">Zinc</keyword>